<dbReference type="Pfam" id="PF01656">
    <property type="entry name" value="CbiA"/>
    <property type="match status" value="1"/>
</dbReference>
<dbReference type="InterPro" id="IPR050445">
    <property type="entry name" value="Bact_polysacc_biosynth/exp"/>
</dbReference>
<comment type="caution">
    <text evidence="9">The sequence shown here is derived from an EMBL/GenBank/DDBJ whole genome shotgun (WGS) entry which is preliminary data.</text>
</comment>
<dbReference type="SUPFAM" id="SSF52540">
    <property type="entry name" value="P-loop containing nucleoside triphosphate hydrolases"/>
    <property type="match status" value="1"/>
</dbReference>
<keyword evidence="5 6" id="KW-0472">Membrane</keyword>
<dbReference type="InterPro" id="IPR027417">
    <property type="entry name" value="P-loop_NTPase"/>
</dbReference>
<dbReference type="GO" id="GO:0005886">
    <property type="term" value="C:plasma membrane"/>
    <property type="evidence" value="ECO:0007669"/>
    <property type="project" value="UniProtKB-SubCell"/>
</dbReference>
<evidence type="ECO:0000256" key="3">
    <source>
        <dbReference type="ARBA" id="ARBA00022692"/>
    </source>
</evidence>
<evidence type="ECO:0000256" key="6">
    <source>
        <dbReference type="SAM" id="Phobius"/>
    </source>
</evidence>
<comment type="subcellular location">
    <subcellularLocation>
        <location evidence="1">Cell membrane</location>
        <topology evidence="1">Multi-pass membrane protein</topology>
    </subcellularLocation>
</comment>
<evidence type="ECO:0000256" key="5">
    <source>
        <dbReference type="ARBA" id="ARBA00023136"/>
    </source>
</evidence>
<sequence length="772" mass="83365">MAIHELTAFDGLSTSARRDGVRAAPLSFYDLINFLRRNARLIVMSMVLGLLIGILYVAKTPSSYEASARLVIDPEQSRILSQDAATGTVIIEAAEIASQVEIVKSEAIAANVIHSLGLLDDPEIINASSWYGSLKQMLASAGNFVFGGTGSSETPQAEEERMRRTMEGFLSRVSVRRVGQSYVLEIGYRSGDPVKAARTANALAEAYIRNGMNDRAAAARQGALWLEGRLMEVGQKAREAALAAEQYRNEHDITAMANATTLDQQQLSELSSQMLEARAATADASAKLSTLTELIATNPADANLPELASNPQLMKLREELRLAETKLVGLTERYSAGNPAIAAAGAEIARIQSNLIGELRQVEALYRSNLETAKSRQALAEQQFANANRKGADKNIARVELAEIESRASTYRQLYETTLQQVVGALQTQSFPLGKARIVTAATEPLTRVWPKPSVILPFSVVLGAAFGLFAAVGHQAMDRRAGSGERLQRELGLASLGHVPIYRDEGAAGSETEGLSPTLLPLRAVLDTPYSEFSEALRSVKNSLDSLLPADGSMIIGITSVGSGEGKTTIATNLAQLYQNEGESVLLVDADFISARLTRLVYNAAPDFAIKPIATTMLGEPGEGATVSRLPRAHRYPERMVIDHDPVHDDEETAVPVPLLTAEQTRRLAVAPYRYGHLPALKETLAKLRSQYKLIIVDMSGFEESADTRSICSHVDGVVLVIGDSRRLTIERLTDALKTFGRSRISLLGVISNRSRTSTARRAAFTGGLLG</sequence>
<keyword evidence="4 6" id="KW-1133">Transmembrane helix</keyword>
<dbReference type="Gene3D" id="3.40.50.300">
    <property type="entry name" value="P-loop containing nucleotide triphosphate hydrolases"/>
    <property type="match status" value="1"/>
</dbReference>
<evidence type="ECO:0000256" key="4">
    <source>
        <dbReference type="ARBA" id="ARBA00022989"/>
    </source>
</evidence>
<reference evidence="9" key="1">
    <citation type="journal article" date="2020" name="mSystems">
        <title>Genome- and Community-Level Interaction Insights into Carbon Utilization and Element Cycling Functions of Hydrothermarchaeota in Hydrothermal Sediment.</title>
        <authorList>
            <person name="Zhou Z."/>
            <person name="Liu Y."/>
            <person name="Xu W."/>
            <person name="Pan J."/>
            <person name="Luo Z.H."/>
            <person name="Li M."/>
        </authorList>
    </citation>
    <scope>NUCLEOTIDE SEQUENCE [LARGE SCALE GENOMIC DNA]</scope>
    <source>
        <strain evidence="9">SpSt-243</strain>
    </source>
</reference>
<evidence type="ECO:0000313" key="9">
    <source>
        <dbReference type="EMBL" id="HEB43432.1"/>
    </source>
</evidence>
<organism evidence="9">
    <name type="scientific">Agrobacterium albertimagni</name>
    <dbReference type="NCBI Taxonomy" id="147266"/>
    <lineage>
        <taxon>Bacteria</taxon>
        <taxon>Pseudomonadati</taxon>
        <taxon>Pseudomonadota</taxon>
        <taxon>Alphaproteobacteria</taxon>
        <taxon>Hyphomicrobiales</taxon>
        <taxon>Rhizobiaceae</taxon>
        <taxon>Rhizobium/Agrobacterium group</taxon>
        <taxon>Agrobacterium</taxon>
    </lineage>
</organism>
<accession>A0A7C1P7U8</accession>
<protein>
    <submittedName>
        <fullName evidence="9">Lipopolysaccharide biosynthesis protein</fullName>
    </submittedName>
</protein>
<evidence type="ECO:0000256" key="2">
    <source>
        <dbReference type="ARBA" id="ARBA00022475"/>
    </source>
</evidence>
<dbReference type="PANTHER" id="PTHR32309:SF13">
    <property type="entry name" value="FERRIC ENTEROBACTIN TRANSPORT PROTEIN FEPE"/>
    <property type="match status" value="1"/>
</dbReference>
<dbReference type="PANTHER" id="PTHR32309">
    <property type="entry name" value="TYROSINE-PROTEIN KINASE"/>
    <property type="match status" value="1"/>
</dbReference>
<gene>
    <name evidence="9" type="ORF">ENP70_06990</name>
</gene>
<keyword evidence="3 6" id="KW-0812">Transmembrane</keyword>
<dbReference type="GO" id="GO:0004713">
    <property type="term" value="F:protein tyrosine kinase activity"/>
    <property type="evidence" value="ECO:0007669"/>
    <property type="project" value="TreeGrafter"/>
</dbReference>
<dbReference type="Pfam" id="PF02706">
    <property type="entry name" value="Wzz"/>
    <property type="match status" value="1"/>
</dbReference>
<dbReference type="InterPro" id="IPR002586">
    <property type="entry name" value="CobQ/CobB/MinD/ParA_Nub-bd_dom"/>
</dbReference>
<name>A0A7C1P7U8_9HYPH</name>
<feature type="domain" description="CobQ/CobB/MinD/ParA nucleotide binding" evidence="7">
    <location>
        <begin position="558"/>
        <end position="759"/>
    </location>
</feature>
<feature type="transmembrane region" description="Helical" evidence="6">
    <location>
        <begin position="41"/>
        <end position="58"/>
    </location>
</feature>
<keyword evidence="2" id="KW-1003">Cell membrane</keyword>
<feature type="domain" description="Polysaccharide chain length determinant N-terminal" evidence="8">
    <location>
        <begin position="27"/>
        <end position="115"/>
    </location>
</feature>
<evidence type="ECO:0000256" key="1">
    <source>
        <dbReference type="ARBA" id="ARBA00004651"/>
    </source>
</evidence>
<proteinExistence type="predicted"/>
<evidence type="ECO:0000259" key="7">
    <source>
        <dbReference type="Pfam" id="PF01656"/>
    </source>
</evidence>
<dbReference type="EMBL" id="DSKI01000364">
    <property type="protein sequence ID" value="HEB43432.1"/>
    <property type="molecule type" value="Genomic_DNA"/>
</dbReference>
<evidence type="ECO:0000259" key="8">
    <source>
        <dbReference type="Pfam" id="PF02706"/>
    </source>
</evidence>
<dbReference type="InterPro" id="IPR003856">
    <property type="entry name" value="LPS_length_determ_N"/>
</dbReference>
<dbReference type="AlphaFoldDB" id="A0A7C1P7U8"/>